<dbReference type="Proteomes" id="UP001367676">
    <property type="component" value="Unassembled WGS sequence"/>
</dbReference>
<evidence type="ECO:0000256" key="3">
    <source>
        <dbReference type="ARBA" id="ARBA00004174"/>
    </source>
</evidence>
<comment type="similarity">
    <text evidence="5">Belongs to the cytochrome P450 family.</text>
</comment>
<keyword evidence="17" id="KW-1185">Reference proteome</keyword>
<gene>
    <name evidence="16" type="ORF">V9T40_005954</name>
</gene>
<evidence type="ECO:0000256" key="12">
    <source>
        <dbReference type="ARBA" id="ARBA00023033"/>
    </source>
</evidence>
<sequence>MISLSVFDFINVYSLLACIIALLWWYSQSSYNYWSKLNVKFLKPVPFFGNTAAHALRRATLYETLDGIYKTFFDEPFGGIYQMRDPILMVKDPKMVSDVLIKDFKNFHDHYDRNTGSYFNRNREANPLWVHLLRTHGERWRSLRQRMTSIFTPLQLKLMYDQIFYCVNLLTEKIDSQMNGAASVDVAAIQLLERYTIDIVGTCIFGIECNALKSNDTFARMCREVPKPRFPAFVRIILSIMGERVGSLLNLRNMRKEVSDFFLNTILDTMKFRRQNGIVRNDALQLLMDLQNSHLDPKFAAPGDSPKILPNETFDEIDIAANAFFFFVAGSDSTPMTLSYCLYELALNQNIQDKLRSEIQQVQNKYNISNFDSLKEMTYLDAVIAETFRKYPFAIFLSRTCTEDYVVAETKVRIPAGTKVIIPVWSLHHDWRYYPNPEVFDPERFIGENKQTRPNSVFLPLGDGPRACLGKRFIETEVKAALSAIILKYDIKPCAKTEIPLKFQISSDFLRTNHDVWINLTKRTT</sequence>
<dbReference type="PANTHER" id="PTHR24292:SF84">
    <property type="entry name" value="CYTOCHROME P450 28A5-RELATED"/>
    <property type="match status" value="1"/>
</dbReference>
<evidence type="ECO:0000256" key="7">
    <source>
        <dbReference type="ARBA" id="ARBA00022723"/>
    </source>
</evidence>
<dbReference type="InterPro" id="IPR002401">
    <property type="entry name" value="Cyt_P450_E_grp-I"/>
</dbReference>
<keyword evidence="11 14" id="KW-0408">Iron</keyword>
<keyword evidence="15" id="KW-0812">Transmembrane</keyword>
<dbReference type="InterPro" id="IPR001128">
    <property type="entry name" value="Cyt_P450"/>
</dbReference>
<dbReference type="PRINTS" id="PR00463">
    <property type="entry name" value="EP450I"/>
</dbReference>
<feature type="transmembrane region" description="Helical" evidence="15">
    <location>
        <begin position="6"/>
        <end position="26"/>
    </location>
</feature>
<dbReference type="GO" id="GO:0020037">
    <property type="term" value="F:heme binding"/>
    <property type="evidence" value="ECO:0007669"/>
    <property type="project" value="InterPro"/>
</dbReference>
<evidence type="ECO:0000313" key="17">
    <source>
        <dbReference type="Proteomes" id="UP001367676"/>
    </source>
</evidence>
<dbReference type="CDD" id="cd11056">
    <property type="entry name" value="CYP6-like"/>
    <property type="match status" value="1"/>
</dbReference>
<dbReference type="GO" id="GO:0005506">
    <property type="term" value="F:iron ion binding"/>
    <property type="evidence" value="ECO:0007669"/>
    <property type="project" value="InterPro"/>
</dbReference>
<dbReference type="Pfam" id="PF00067">
    <property type="entry name" value="p450"/>
    <property type="match status" value="1"/>
</dbReference>
<keyword evidence="8" id="KW-0256">Endoplasmic reticulum</keyword>
<protein>
    <recommendedName>
        <fullName evidence="18">Cytochrome P450</fullName>
    </recommendedName>
</protein>
<comment type="caution">
    <text evidence="16">The sequence shown here is derived from an EMBL/GenBank/DDBJ whole genome shotgun (WGS) entry which is preliminary data.</text>
</comment>
<evidence type="ECO:0000256" key="6">
    <source>
        <dbReference type="ARBA" id="ARBA00022617"/>
    </source>
</evidence>
<comment type="subcellular location">
    <subcellularLocation>
        <location evidence="4">Endoplasmic reticulum membrane</location>
        <topology evidence="4">Peripheral membrane protein</topology>
    </subcellularLocation>
    <subcellularLocation>
        <location evidence="3">Microsome membrane</location>
        <topology evidence="3">Peripheral membrane protein</topology>
    </subcellularLocation>
</comment>
<dbReference type="InterPro" id="IPR036396">
    <property type="entry name" value="Cyt_P450_sf"/>
</dbReference>
<dbReference type="Gene3D" id="1.10.630.10">
    <property type="entry name" value="Cytochrome P450"/>
    <property type="match status" value="1"/>
</dbReference>
<comment type="cofactor">
    <cofactor evidence="1 14">
        <name>heme</name>
        <dbReference type="ChEBI" id="CHEBI:30413"/>
    </cofactor>
</comment>
<dbReference type="PRINTS" id="PR00385">
    <property type="entry name" value="P450"/>
</dbReference>
<evidence type="ECO:0000256" key="11">
    <source>
        <dbReference type="ARBA" id="ARBA00023004"/>
    </source>
</evidence>
<dbReference type="GO" id="GO:0005789">
    <property type="term" value="C:endoplasmic reticulum membrane"/>
    <property type="evidence" value="ECO:0007669"/>
    <property type="project" value="UniProtKB-SubCell"/>
</dbReference>
<dbReference type="AlphaFoldDB" id="A0AAN9TV44"/>
<evidence type="ECO:0000256" key="2">
    <source>
        <dbReference type="ARBA" id="ARBA00003690"/>
    </source>
</evidence>
<dbReference type="EMBL" id="JBBCAQ010000003">
    <property type="protein sequence ID" value="KAK7604768.1"/>
    <property type="molecule type" value="Genomic_DNA"/>
</dbReference>
<name>A0AAN9TV44_9HEMI</name>
<accession>A0AAN9TV44</accession>
<evidence type="ECO:0000256" key="1">
    <source>
        <dbReference type="ARBA" id="ARBA00001971"/>
    </source>
</evidence>
<organism evidence="16 17">
    <name type="scientific">Parthenolecanium corni</name>
    <dbReference type="NCBI Taxonomy" id="536013"/>
    <lineage>
        <taxon>Eukaryota</taxon>
        <taxon>Metazoa</taxon>
        <taxon>Ecdysozoa</taxon>
        <taxon>Arthropoda</taxon>
        <taxon>Hexapoda</taxon>
        <taxon>Insecta</taxon>
        <taxon>Pterygota</taxon>
        <taxon>Neoptera</taxon>
        <taxon>Paraneoptera</taxon>
        <taxon>Hemiptera</taxon>
        <taxon>Sternorrhyncha</taxon>
        <taxon>Coccoidea</taxon>
        <taxon>Coccidae</taxon>
        <taxon>Parthenolecanium</taxon>
    </lineage>
</organism>
<proteinExistence type="inferred from homology"/>
<evidence type="ECO:0000313" key="16">
    <source>
        <dbReference type="EMBL" id="KAK7604768.1"/>
    </source>
</evidence>
<evidence type="ECO:0000256" key="15">
    <source>
        <dbReference type="SAM" id="Phobius"/>
    </source>
</evidence>
<reference evidence="16 17" key="1">
    <citation type="submission" date="2024-03" db="EMBL/GenBank/DDBJ databases">
        <title>Adaptation during the transition from Ophiocordyceps entomopathogen to insect associate is accompanied by gene loss and intensified selection.</title>
        <authorList>
            <person name="Ward C.M."/>
            <person name="Onetto C.A."/>
            <person name="Borneman A.R."/>
        </authorList>
    </citation>
    <scope>NUCLEOTIDE SEQUENCE [LARGE SCALE GENOMIC DNA]</scope>
    <source>
        <strain evidence="16">AWRI1</strain>
        <tissue evidence="16">Single Adult Female</tissue>
    </source>
</reference>
<evidence type="ECO:0000256" key="14">
    <source>
        <dbReference type="PIRSR" id="PIRSR602401-1"/>
    </source>
</evidence>
<feature type="binding site" description="axial binding residue" evidence="14">
    <location>
        <position position="468"/>
    </location>
    <ligand>
        <name>heme</name>
        <dbReference type="ChEBI" id="CHEBI:30413"/>
    </ligand>
    <ligandPart>
        <name>Fe</name>
        <dbReference type="ChEBI" id="CHEBI:18248"/>
    </ligandPart>
</feature>
<keyword evidence="6 14" id="KW-0349">Heme</keyword>
<keyword evidence="9" id="KW-0492">Microsome</keyword>
<dbReference type="SUPFAM" id="SSF48264">
    <property type="entry name" value="Cytochrome P450"/>
    <property type="match status" value="1"/>
</dbReference>
<evidence type="ECO:0000256" key="9">
    <source>
        <dbReference type="ARBA" id="ARBA00022848"/>
    </source>
</evidence>
<evidence type="ECO:0000256" key="10">
    <source>
        <dbReference type="ARBA" id="ARBA00023002"/>
    </source>
</evidence>
<evidence type="ECO:0008006" key="18">
    <source>
        <dbReference type="Google" id="ProtNLM"/>
    </source>
</evidence>
<dbReference type="InterPro" id="IPR050476">
    <property type="entry name" value="Insect_CytP450_Detox"/>
</dbReference>
<evidence type="ECO:0000256" key="8">
    <source>
        <dbReference type="ARBA" id="ARBA00022824"/>
    </source>
</evidence>
<evidence type="ECO:0000256" key="13">
    <source>
        <dbReference type="ARBA" id="ARBA00023136"/>
    </source>
</evidence>
<dbReference type="FunFam" id="1.10.630.10:FF:000042">
    <property type="entry name" value="Cytochrome P450"/>
    <property type="match status" value="1"/>
</dbReference>
<dbReference type="PANTHER" id="PTHR24292">
    <property type="entry name" value="CYTOCHROME P450"/>
    <property type="match status" value="1"/>
</dbReference>
<evidence type="ECO:0000256" key="5">
    <source>
        <dbReference type="ARBA" id="ARBA00010617"/>
    </source>
</evidence>
<keyword evidence="10" id="KW-0560">Oxidoreductase</keyword>
<keyword evidence="15" id="KW-1133">Transmembrane helix</keyword>
<comment type="function">
    <text evidence="2">May be involved in the metabolism of insect hormones and in the breakdown of synthetic insecticides.</text>
</comment>
<dbReference type="GO" id="GO:0004497">
    <property type="term" value="F:monooxygenase activity"/>
    <property type="evidence" value="ECO:0007669"/>
    <property type="project" value="UniProtKB-KW"/>
</dbReference>
<keyword evidence="12" id="KW-0503">Monooxygenase</keyword>
<keyword evidence="13 15" id="KW-0472">Membrane</keyword>
<dbReference type="GO" id="GO:0016705">
    <property type="term" value="F:oxidoreductase activity, acting on paired donors, with incorporation or reduction of molecular oxygen"/>
    <property type="evidence" value="ECO:0007669"/>
    <property type="project" value="InterPro"/>
</dbReference>
<keyword evidence="7 14" id="KW-0479">Metal-binding</keyword>
<evidence type="ECO:0000256" key="4">
    <source>
        <dbReference type="ARBA" id="ARBA00004406"/>
    </source>
</evidence>